<keyword evidence="1" id="KW-0812">Transmembrane</keyword>
<dbReference type="EMBL" id="JAWJZI010000003">
    <property type="protein sequence ID" value="MDV5169031.1"/>
    <property type="molecule type" value="Genomic_DNA"/>
</dbReference>
<dbReference type="InterPro" id="IPR035919">
    <property type="entry name" value="EAL_sf"/>
</dbReference>
<evidence type="ECO:0000256" key="1">
    <source>
        <dbReference type="SAM" id="Phobius"/>
    </source>
</evidence>
<dbReference type="Gene3D" id="3.20.20.450">
    <property type="entry name" value="EAL domain"/>
    <property type="match status" value="1"/>
</dbReference>
<accession>A0ABU3ZG12</accession>
<reference evidence="3 4" key="1">
    <citation type="submission" date="2023-10" db="EMBL/GenBank/DDBJ databases">
        <title>Marine bacteria isolated from horseshoe crab.</title>
        <authorList>
            <person name="Cheng T.H."/>
        </authorList>
    </citation>
    <scope>NUCLEOTIDE SEQUENCE [LARGE SCALE GENOMIC DNA]</scope>
    <source>
        <strain evidence="3 4">HSC6</strain>
    </source>
</reference>
<dbReference type="InterPro" id="IPR001633">
    <property type="entry name" value="EAL_dom"/>
</dbReference>
<dbReference type="SUPFAM" id="SSF141868">
    <property type="entry name" value="EAL domain-like"/>
    <property type="match status" value="1"/>
</dbReference>
<dbReference type="InterPro" id="IPR050706">
    <property type="entry name" value="Cyclic-di-GMP_PDE-like"/>
</dbReference>
<keyword evidence="1" id="KW-1133">Transmembrane helix</keyword>
<keyword evidence="4" id="KW-1185">Reference proteome</keyword>
<protein>
    <submittedName>
        <fullName evidence="3">EAL domain-containing protein</fullName>
    </submittedName>
</protein>
<evidence type="ECO:0000313" key="3">
    <source>
        <dbReference type="EMBL" id="MDV5169031.1"/>
    </source>
</evidence>
<comment type="caution">
    <text evidence="3">The sequence shown here is derived from an EMBL/GenBank/DDBJ whole genome shotgun (WGS) entry which is preliminary data.</text>
</comment>
<dbReference type="PANTHER" id="PTHR33121:SF56">
    <property type="entry name" value="SIGNALLING PROTEIN WITH EAL AND C2 DOMAINS"/>
    <property type="match status" value="1"/>
</dbReference>
<dbReference type="SMART" id="SM00052">
    <property type="entry name" value="EAL"/>
    <property type="match status" value="1"/>
</dbReference>
<keyword evidence="1" id="KW-0472">Membrane</keyword>
<dbReference type="Pfam" id="PF00563">
    <property type="entry name" value="EAL"/>
    <property type="match status" value="1"/>
</dbReference>
<feature type="domain" description="EAL" evidence="2">
    <location>
        <begin position="228"/>
        <end position="481"/>
    </location>
</feature>
<dbReference type="PANTHER" id="PTHR33121">
    <property type="entry name" value="CYCLIC DI-GMP PHOSPHODIESTERASE PDEF"/>
    <property type="match status" value="1"/>
</dbReference>
<name>A0ABU3ZG12_9GAMM</name>
<proteinExistence type="predicted"/>
<sequence>MSSSQAISHFLFKNEVEKRLENIHTFYQERYLNLGLELNELIQGLQFTCSQQDIALLRDTIEQSTGIQLLELQTSKTDCSVYGKNVPLIKDFDKVDTTIDHDTDDFSYNVTPYHNHRLKVHYRLHDASLILITEPVQNVFTQSEVCLHCTAMTLSRGGKEIQVYPKHQGKQYIHIATKGFGPNYAFNVYATEKGIAYVTENDLFITQLLLFFMLLSVCLAIGLYRTPERTLKEMITYGLIKKEFIPYYQPIINSQTGTITCCEVLIRWQRSDGELISPNQFIPIAEHNGQIILLTNYLIEQVIDQFKDELIADSDFYVSINVTPQQLEDDEFLSTTINLLKQRNVPAHRLAFEVTERIPFSDLTKARRIIQHLTDFGISIKLDDAGTGYGGFSYLQNLPIDTLKIDKMFVDTIGTNDLKSNILDSIILFAKHAGLKVIAEGVETQAQVDYLHQREIYLMQGYHFAKPMPFDEFRRYLQQDMAISDG</sequence>
<dbReference type="PROSITE" id="PS50883">
    <property type="entry name" value="EAL"/>
    <property type="match status" value="1"/>
</dbReference>
<dbReference type="RefSeq" id="WP_317521799.1">
    <property type="nucleotide sequence ID" value="NZ_JAWJZI010000003.1"/>
</dbReference>
<dbReference type="CDD" id="cd01948">
    <property type="entry name" value="EAL"/>
    <property type="match status" value="1"/>
</dbReference>
<gene>
    <name evidence="3" type="ORF">R2X38_08465</name>
</gene>
<feature type="transmembrane region" description="Helical" evidence="1">
    <location>
        <begin position="203"/>
        <end position="224"/>
    </location>
</feature>
<evidence type="ECO:0000313" key="4">
    <source>
        <dbReference type="Proteomes" id="UP001186452"/>
    </source>
</evidence>
<evidence type="ECO:0000259" key="2">
    <source>
        <dbReference type="PROSITE" id="PS50883"/>
    </source>
</evidence>
<dbReference type="Proteomes" id="UP001186452">
    <property type="component" value="Unassembled WGS sequence"/>
</dbReference>
<organism evidence="3 4">
    <name type="scientific">Photobacterium rosenbergii</name>
    <dbReference type="NCBI Taxonomy" id="294936"/>
    <lineage>
        <taxon>Bacteria</taxon>
        <taxon>Pseudomonadati</taxon>
        <taxon>Pseudomonadota</taxon>
        <taxon>Gammaproteobacteria</taxon>
        <taxon>Vibrionales</taxon>
        <taxon>Vibrionaceae</taxon>
        <taxon>Photobacterium</taxon>
    </lineage>
</organism>